<dbReference type="AlphaFoldDB" id="A0A0P1HD39"/>
<evidence type="ECO:0000313" key="4">
    <source>
        <dbReference type="Proteomes" id="UP000051326"/>
    </source>
</evidence>
<dbReference type="PANTHER" id="PTHR46401:SF2">
    <property type="entry name" value="GLYCOSYLTRANSFERASE WBBK-RELATED"/>
    <property type="match status" value="1"/>
</dbReference>
<dbReference type="Gene3D" id="3.40.50.2000">
    <property type="entry name" value="Glycogen Phosphorylase B"/>
    <property type="match status" value="1"/>
</dbReference>
<dbReference type="GO" id="GO:0016757">
    <property type="term" value="F:glycosyltransferase activity"/>
    <property type="evidence" value="ECO:0007669"/>
    <property type="project" value="InterPro"/>
</dbReference>
<gene>
    <name evidence="3" type="ORF">PHA8399_03709</name>
</gene>
<reference evidence="3 4" key="1">
    <citation type="submission" date="2015-09" db="EMBL/GenBank/DDBJ databases">
        <authorList>
            <consortium name="Swine Surveillance"/>
        </authorList>
    </citation>
    <scope>NUCLEOTIDE SEQUENCE [LARGE SCALE GENOMIC DNA]</scope>
    <source>
        <strain evidence="3 4">CECT 8399</strain>
    </source>
</reference>
<dbReference type="InterPro" id="IPR001296">
    <property type="entry name" value="Glyco_trans_1"/>
</dbReference>
<evidence type="ECO:0000313" key="3">
    <source>
        <dbReference type="EMBL" id="CUI01564.1"/>
    </source>
</evidence>
<dbReference type="Proteomes" id="UP000051326">
    <property type="component" value="Unassembled WGS sequence"/>
</dbReference>
<dbReference type="EMBL" id="CYSR01000031">
    <property type="protein sequence ID" value="CUI01564.1"/>
    <property type="molecule type" value="Genomic_DNA"/>
</dbReference>
<sequence length="431" mass="48024">MRPLFYDLTELLYLSHGFKTYYGIAKVVAEGAKEAFRADNGTRFVAYSQGHDAFFEVFPKYDDTAEGGIDLNVPNSGKPYFMRRIHNRKKKKALHYIAPFVFGVVDLIERSRWALSGADNPIVSLDGGAWVSCGRPKLIIHPIKHLQKLDVEIHVLIHDMIPLHDFKRGGAPDFSSSFLGDNQWLLENADHVIGNSQFTIDDAKDFASQGILPELKRTSVAPLVHELRAGDEEQSVELPERPYFLMVGTMLGRKNLDVVLNAMNLIAKRGETPPLLVLAGKRRHRTMDYLDKEEMALVKPHVLQLDTPNQSDLVRLYEASQGVILPSRIEGWGLPAGEALWAGVPAVCADIPVMHEVCGDLGLYFGADDPGTLAGHMQRLTQDPAFAAEWRAKIAANRDRLRTWRDFGQDLLANVAANSEPARPQSVSLRA</sequence>
<name>A0A0P1HD39_9RHOB</name>
<keyword evidence="1 3" id="KW-0808">Transferase</keyword>
<evidence type="ECO:0000259" key="2">
    <source>
        <dbReference type="Pfam" id="PF00534"/>
    </source>
</evidence>
<proteinExistence type="predicted"/>
<feature type="domain" description="Glycosyl transferase family 1" evidence="2">
    <location>
        <begin position="235"/>
        <end position="392"/>
    </location>
</feature>
<dbReference type="Pfam" id="PF00534">
    <property type="entry name" value="Glycos_transf_1"/>
    <property type="match status" value="1"/>
</dbReference>
<dbReference type="STRING" id="1396826.PHA8399_03709"/>
<dbReference type="PANTHER" id="PTHR46401">
    <property type="entry name" value="GLYCOSYLTRANSFERASE WBBK-RELATED"/>
    <property type="match status" value="1"/>
</dbReference>
<dbReference type="RefSeq" id="WP_058287555.1">
    <property type="nucleotide sequence ID" value="NZ_CYSR01000031.1"/>
</dbReference>
<dbReference type="CDD" id="cd03809">
    <property type="entry name" value="GT4_MtfB-like"/>
    <property type="match status" value="1"/>
</dbReference>
<organism evidence="3 4">
    <name type="scientific">Leisingera aquaemixtae</name>
    <dbReference type="NCBI Taxonomy" id="1396826"/>
    <lineage>
        <taxon>Bacteria</taxon>
        <taxon>Pseudomonadati</taxon>
        <taxon>Pseudomonadota</taxon>
        <taxon>Alphaproteobacteria</taxon>
        <taxon>Rhodobacterales</taxon>
        <taxon>Roseobacteraceae</taxon>
        <taxon>Leisingera</taxon>
    </lineage>
</organism>
<dbReference type="SUPFAM" id="SSF53756">
    <property type="entry name" value="UDP-Glycosyltransferase/glycogen phosphorylase"/>
    <property type="match status" value="1"/>
</dbReference>
<evidence type="ECO:0000256" key="1">
    <source>
        <dbReference type="ARBA" id="ARBA00022679"/>
    </source>
</evidence>
<accession>A0A0P1HD39</accession>
<protein>
    <submittedName>
        <fullName evidence="3">Glycosyltransferase, family</fullName>
    </submittedName>
</protein>